<dbReference type="OrthoDB" id="3365698at2759"/>
<name>A0A0C3B0X2_SERVB</name>
<dbReference type="AlphaFoldDB" id="A0A0C3B0X2"/>
<evidence type="ECO:0000313" key="3">
    <source>
        <dbReference type="Proteomes" id="UP000054097"/>
    </source>
</evidence>
<dbReference type="InterPro" id="IPR036047">
    <property type="entry name" value="F-box-like_dom_sf"/>
</dbReference>
<protein>
    <submittedName>
        <fullName evidence="2">Uncharacterized protein</fullName>
    </submittedName>
</protein>
<feature type="coiled-coil region" evidence="1">
    <location>
        <begin position="23"/>
        <end position="57"/>
    </location>
</feature>
<dbReference type="Proteomes" id="UP000054097">
    <property type="component" value="Unassembled WGS sequence"/>
</dbReference>
<dbReference type="EMBL" id="KN824284">
    <property type="protein sequence ID" value="KIM30420.1"/>
    <property type="molecule type" value="Genomic_DNA"/>
</dbReference>
<keyword evidence="1" id="KW-0175">Coiled coil</keyword>
<dbReference type="HOGENOM" id="CLU_590736_0_0_1"/>
<evidence type="ECO:0000313" key="2">
    <source>
        <dbReference type="EMBL" id="KIM30420.1"/>
    </source>
</evidence>
<dbReference type="SUPFAM" id="SSF81383">
    <property type="entry name" value="F-box domain"/>
    <property type="match status" value="1"/>
</dbReference>
<accession>A0A0C3B0X2</accession>
<sequence>MRADRAERIRNPPPEIRQKLDALHNCQSLIRQLNERLRNAQRTLHKLESELALYHASVAPIQDCPPEILVMVFNFVLGNNPQRIRSLMLVCQEWYGVLVANPLFWTEIPISFNGEGSIHRLLPSANQYLNACSRNSGQNPLNLTLDFSHLSFSFKHGVVTKNAKGSTRQARQPIDSMHFIPLLLEGCDDVIGKSRSISLTFPDSEMLSRDIWCSLLYSTPNLTDLSIYRAGHAYNTARATFVGGFKDLLSLSTLILDEIPDMDFLPLSFSSIEDLEICTDLGRSGNLDLNRFVELKSLTITYTSHRWNAESTSPTTALSLPNLRELFLIGNFTSINNVIFTTPKIEYVYIQQTSGDRTSQPELPDLNVPCVGWSNLDCETGEWSHGSRSQLKKILSRFQSSEVLTIPARSKNTLVAIIEKLRKHGSVPGSWKKVILEDEDGEVETLIISDI</sequence>
<reference evidence="2 3" key="1">
    <citation type="submission" date="2014-04" db="EMBL/GenBank/DDBJ databases">
        <authorList>
            <consortium name="DOE Joint Genome Institute"/>
            <person name="Kuo A."/>
            <person name="Zuccaro A."/>
            <person name="Kohler A."/>
            <person name="Nagy L.G."/>
            <person name="Floudas D."/>
            <person name="Copeland A."/>
            <person name="Barry K.W."/>
            <person name="Cichocki N."/>
            <person name="Veneault-Fourrey C."/>
            <person name="LaButti K."/>
            <person name="Lindquist E.A."/>
            <person name="Lipzen A."/>
            <person name="Lundell T."/>
            <person name="Morin E."/>
            <person name="Murat C."/>
            <person name="Sun H."/>
            <person name="Tunlid A."/>
            <person name="Henrissat B."/>
            <person name="Grigoriev I.V."/>
            <person name="Hibbett D.S."/>
            <person name="Martin F."/>
            <person name="Nordberg H.P."/>
            <person name="Cantor M.N."/>
            <person name="Hua S.X."/>
        </authorList>
    </citation>
    <scope>NUCLEOTIDE SEQUENCE [LARGE SCALE GENOMIC DNA]</scope>
    <source>
        <strain evidence="2 3">MAFF 305830</strain>
    </source>
</reference>
<organism evidence="2 3">
    <name type="scientific">Serendipita vermifera MAFF 305830</name>
    <dbReference type="NCBI Taxonomy" id="933852"/>
    <lineage>
        <taxon>Eukaryota</taxon>
        <taxon>Fungi</taxon>
        <taxon>Dikarya</taxon>
        <taxon>Basidiomycota</taxon>
        <taxon>Agaricomycotina</taxon>
        <taxon>Agaricomycetes</taxon>
        <taxon>Sebacinales</taxon>
        <taxon>Serendipitaceae</taxon>
        <taxon>Serendipita</taxon>
    </lineage>
</organism>
<gene>
    <name evidence="2" type="ORF">M408DRAFT_328022</name>
</gene>
<keyword evidence="3" id="KW-1185">Reference proteome</keyword>
<reference evidence="3" key="2">
    <citation type="submission" date="2015-01" db="EMBL/GenBank/DDBJ databases">
        <title>Evolutionary Origins and Diversification of the Mycorrhizal Mutualists.</title>
        <authorList>
            <consortium name="DOE Joint Genome Institute"/>
            <consortium name="Mycorrhizal Genomics Consortium"/>
            <person name="Kohler A."/>
            <person name="Kuo A."/>
            <person name="Nagy L.G."/>
            <person name="Floudas D."/>
            <person name="Copeland A."/>
            <person name="Barry K.W."/>
            <person name="Cichocki N."/>
            <person name="Veneault-Fourrey C."/>
            <person name="LaButti K."/>
            <person name="Lindquist E.A."/>
            <person name="Lipzen A."/>
            <person name="Lundell T."/>
            <person name="Morin E."/>
            <person name="Murat C."/>
            <person name="Riley R."/>
            <person name="Ohm R."/>
            <person name="Sun H."/>
            <person name="Tunlid A."/>
            <person name="Henrissat B."/>
            <person name="Grigoriev I.V."/>
            <person name="Hibbett D.S."/>
            <person name="Martin F."/>
        </authorList>
    </citation>
    <scope>NUCLEOTIDE SEQUENCE [LARGE SCALE GENOMIC DNA]</scope>
    <source>
        <strain evidence="3">MAFF 305830</strain>
    </source>
</reference>
<dbReference type="Gene3D" id="1.20.1280.50">
    <property type="match status" value="1"/>
</dbReference>
<evidence type="ECO:0000256" key="1">
    <source>
        <dbReference type="SAM" id="Coils"/>
    </source>
</evidence>
<proteinExistence type="predicted"/>